<name>A0A814HTL5_9BILA</name>
<dbReference type="Proteomes" id="UP000663829">
    <property type="component" value="Unassembled WGS sequence"/>
</dbReference>
<reference evidence="1" key="1">
    <citation type="submission" date="2021-02" db="EMBL/GenBank/DDBJ databases">
        <authorList>
            <person name="Nowell W R."/>
        </authorList>
    </citation>
    <scope>NUCLEOTIDE SEQUENCE</scope>
</reference>
<evidence type="ECO:0000313" key="3">
    <source>
        <dbReference type="Proteomes" id="UP000663829"/>
    </source>
</evidence>
<dbReference type="EMBL" id="CAJNOQ010003491">
    <property type="protein sequence ID" value="CAF1015243.1"/>
    <property type="molecule type" value="Genomic_DNA"/>
</dbReference>
<gene>
    <name evidence="1" type="ORF">GPM918_LOCUS14484</name>
    <name evidence="2" type="ORF">SRO942_LOCUS14484</name>
</gene>
<organism evidence="1 3">
    <name type="scientific">Didymodactylos carnosus</name>
    <dbReference type="NCBI Taxonomy" id="1234261"/>
    <lineage>
        <taxon>Eukaryota</taxon>
        <taxon>Metazoa</taxon>
        <taxon>Spiralia</taxon>
        <taxon>Gnathifera</taxon>
        <taxon>Rotifera</taxon>
        <taxon>Eurotatoria</taxon>
        <taxon>Bdelloidea</taxon>
        <taxon>Philodinida</taxon>
        <taxon>Philodinidae</taxon>
        <taxon>Didymodactylos</taxon>
    </lineage>
</organism>
<protein>
    <submittedName>
        <fullName evidence="1">Uncharacterized protein</fullName>
    </submittedName>
</protein>
<evidence type="ECO:0000313" key="2">
    <source>
        <dbReference type="EMBL" id="CAF3786792.1"/>
    </source>
</evidence>
<accession>A0A814HTL5</accession>
<dbReference type="Proteomes" id="UP000681722">
    <property type="component" value="Unassembled WGS sequence"/>
</dbReference>
<sequence length="401" mass="44970">MKSNWVIIVEKLTTETFVEQHSYEIRSSGVIKAIYPECLKFYHKTLDIYYMEGSPYATLSSHQQVDGNTLAFMTTPIIISGILPKFTEQVKFLHYGDRLFSPNISSVLSSTPQQPLSNHLSSSHQDQSVLLASSLTQSSSCRDPNHLLAASSDLINWLLFNTDQNLKDTKIVDEDLTVTRIPTVPDTTTNSITTDNNIIIKSKKKPIPDNYVLPILPSAVIVNIGQPFGTSSTLISLLEDMSVSLWRQLEFLANMSSGTVLNTSQGALILSKKMMNVSCTRICKTLSSKQLNNQYSFSNIQKGVFNPTLGYVNMTNLLTALFKIIKTKNNIFIRQQETFLGYDLSISKNSRHIRLVSNRGTIKTKQTRFVPSVENAQHISSILETTLANTFSYNMEFRDAD</sequence>
<proteinExistence type="predicted"/>
<dbReference type="EMBL" id="CAJOBC010003491">
    <property type="protein sequence ID" value="CAF3786792.1"/>
    <property type="molecule type" value="Genomic_DNA"/>
</dbReference>
<evidence type="ECO:0000313" key="1">
    <source>
        <dbReference type="EMBL" id="CAF1015243.1"/>
    </source>
</evidence>
<keyword evidence="3" id="KW-1185">Reference proteome</keyword>
<comment type="caution">
    <text evidence="1">The sequence shown here is derived from an EMBL/GenBank/DDBJ whole genome shotgun (WGS) entry which is preliminary data.</text>
</comment>
<dbReference type="AlphaFoldDB" id="A0A814HTL5"/>